<dbReference type="InterPro" id="IPR036188">
    <property type="entry name" value="FAD/NAD-bd_sf"/>
</dbReference>
<proteinExistence type="predicted"/>
<dbReference type="InterPro" id="IPR041854">
    <property type="entry name" value="BFD-like_2Fe2S-bd_dom_sf"/>
</dbReference>
<dbReference type="Proteomes" id="UP000274920">
    <property type="component" value="Unassembled WGS sequence"/>
</dbReference>
<accession>A0A426DL42</accession>
<name>A0A426DL42_9FIRM</name>
<evidence type="ECO:0000313" key="4">
    <source>
        <dbReference type="Proteomes" id="UP000274920"/>
    </source>
</evidence>
<dbReference type="CDD" id="cd19946">
    <property type="entry name" value="GlpA-like_Fer2_BFD-like"/>
    <property type="match status" value="1"/>
</dbReference>
<dbReference type="Pfam" id="PF01266">
    <property type="entry name" value="DAO"/>
    <property type="match status" value="1"/>
</dbReference>
<feature type="domain" description="BFD-like [2Fe-2S]-binding" evidence="2">
    <location>
        <begin position="397"/>
        <end position="451"/>
    </location>
</feature>
<dbReference type="PANTHER" id="PTHR42720:SF1">
    <property type="entry name" value="GLYCEROL 3-PHOSPHATE OXIDASE"/>
    <property type="match status" value="1"/>
</dbReference>
<dbReference type="PANTHER" id="PTHR42720">
    <property type="entry name" value="GLYCEROL-3-PHOSPHATE DEHYDROGENASE"/>
    <property type="match status" value="1"/>
</dbReference>
<dbReference type="EMBL" id="RHJS01000002">
    <property type="protein sequence ID" value="RRK33422.1"/>
    <property type="molecule type" value="Genomic_DNA"/>
</dbReference>
<gene>
    <name evidence="3" type="ORF">EBB54_20285</name>
</gene>
<dbReference type="InterPro" id="IPR052745">
    <property type="entry name" value="G3P_Oxidase/Oxidoreductase"/>
</dbReference>
<dbReference type="SUPFAM" id="SSF51905">
    <property type="entry name" value="FAD/NAD(P)-binding domain"/>
    <property type="match status" value="1"/>
</dbReference>
<organism evidence="3 4">
    <name type="scientific">Schaedlerella arabinosiphila</name>
    <dbReference type="NCBI Taxonomy" id="2044587"/>
    <lineage>
        <taxon>Bacteria</taxon>
        <taxon>Bacillati</taxon>
        <taxon>Bacillota</taxon>
        <taxon>Clostridia</taxon>
        <taxon>Lachnospirales</taxon>
        <taxon>Lachnospiraceae</taxon>
        <taxon>Schaedlerella</taxon>
    </lineage>
</organism>
<reference evidence="3" key="1">
    <citation type="submission" date="2018-10" db="EMBL/GenBank/DDBJ databases">
        <title>Schaedlerella arabinophila gen. nov. sp. nov., isolated from the mouse intestinal tract and comparative analysis with the genome of the closely related altered Schaedler flora strain ASF502.</title>
        <authorList>
            <person name="Miyake S."/>
            <person name="Soh M."/>
            <person name="Seedorf H."/>
        </authorList>
    </citation>
    <scope>NUCLEOTIDE SEQUENCE [LARGE SCALE GENOMIC DNA]</scope>
    <source>
        <strain evidence="3">DSM 106076</strain>
    </source>
</reference>
<evidence type="ECO:0000259" key="1">
    <source>
        <dbReference type="Pfam" id="PF01266"/>
    </source>
</evidence>
<evidence type="ECO:0000259" key="2">
    <source>
        <dbReference type="Pfam" id="PF04324"/>
    </source>
</evidence>
<dbReference type="InterPro" id="IPR006076">
    <property type="entry name" value="FAD-dep_OxRdtase"/>
</dbReference>
<dbReference type="Gene3D" id="1.10.10.1100">
    <property type="entry name" value="BFD-like [2Fe-2S]-binding domain"/>
    <property type="match status" value="1"/>
</dbReference>
<dbReference type="Gene3D" id="3.30.9.10">
    <property type="entry name" value="D-Amino Acid Oxidase, subunit A, domain 2"/>
    <property type="match status" value="1"/>
</dbReference>
<sequence>MYDVVIIGAGVSGTASARALSAYDLKICVVEKAEDVCCGTSKANSAIVHAGYDAKPGSLMAKLNVQGNKMMPKLAEELDVPFNPCGSLVVCRDDEDQEMLQELYDQGIANGVEGLKILNREETHAMEPNLADEVTAALWAPSAGVICPFQLNIAYAENACENGVEFRFDTEVQEIEKIDGGYRLITENGPIETKVVVNAAGVHADKFHNMVSADHIHITPRRGDYCLLDKTAGDLVTRTIFQLPGKFGKGVLVSPTVHGNIIVGPTAIEQEDREATATTRDGLDQVISVSARSVKNVPIRQTITSFAGVRAHEDGGEFIIEELKDAKGFVDCAGIESPGLVSSPAVGEYVKEIVTGILNPARKADFKATRKGILDPKTLSEEERNALIKENPAYGNIICRCEKVTEGEILDAIHRPLGAKSLDGVKRRTRAGMGRCQSGFCSPRTMEILARELKKDMSEITKCGKGSGLIVGKNKELQ</sequence>
<dbReference type="Gene3D" id="3.50.50.60">
    <property type="entry name" value="FAD/NAD(P)-binding domain"/>
    <property type="match status" value="1"/>
</dbReference>
<dbReference type="AlphaFoldDB" id="A0A426DL42"/>
<feature type="domain" description="FAD dependent oxidoreductase" evidence="1">
    <location>
        <begin position="3"/>
        <end position="352"/>
    </location>
</feature>
<dbReference type="Pfam" id="PF04324">
    <property type="entry name" value="Fer2_BFD"/>
    <property type="match status" value="1"/>
</dbReference>
<dbReference type="RefSeq" id="WP_125128682.1">
    <property type="nucleotide sequence ID" value="NZ_RHJS01000002.1"/>
</dbReference>
<evidence type="ECO:0000313" key="3">
    <source>
        <dbReference type="EMBL" id="RRK33422.1"/>
    </source>
</evidence>
<protein>
    <submittedName>
        <fullName evidence="3">FAD/NAD(P)-binding oxidoreductase</fullName>
    </submittedName>
</protein>
<comment type="caution">
    <text evidence="3">The sequence shown here is derived from an EMBL/GenBank/DDBJ whole genome shotgun (WGS) entry which is preliminary data.</text>
</comment>
<dbReference type="InterPro" id="IPR007419">
    <property type="entry name" value="BFD-like_2Fe2S-bd_dom"/>
</dbReference>
<keyword evidence="4" id="KW-1185">Reference proteome</keyword>